<dbReference type="InterPro" id="IPR007681">
    <property type="entry name" value="Mog1"/>
</dbReference>
<gene>
    <name evidence="4" type="ORF">TVY486_0802810</name>
</gene>
<protein>
    <submittedName>
        <fullName evidence="4">Putative Ran-binding protein</fullName>
    </submittedName>
</protein>
<dbReference type="AlphaFoldDB" id="G0U0S2"/>
<dbReference type="GO" id="GO:0006606">
    <property type="term" value="P:protein import into nucleus"/>
    <property type="evidence" value="ECO:0007669"/>
    <property type="project" value="TreeGrafter"/>
</dbReference>
<proteinExistence type="inferred from homology"/>
<dbReference type="Gene3D" id="3.40.1000.10">
    <property type="entry name" value="Mog1/PsbP, alpha/beta/alpha sandwich"/>
    <property type="match status" value="1"/>
</dbReference>
<dbReference type="SUPFAM" id="SSF55724">
    <property type="entry name" value="Mog1p/PsbP-like"/>
    <property type="match status" value="1"/>
</dbReference>
<evidence type="ECO:0000256" key="2">
    <source>
        <dbReference type="ARBA" id="ARBA00022448"/>
    </source>
</evidence>
<dbReference type="VEuPathDB" id="TriTrypDB:TvY486_0802810"/>
<dbReference type="OMA" id="ECSSAWM"/>
<organism evidence="4">
    <name type="scientific">Trypanosoma vivax (strain Y486)</name>
    <dbReference type="NCBI Taxonomy" id="1055687"/>
    <lineage>
        <taxon>Eukaryota</taxon>
        <taxon>Discoba</taxon>
        <taxon>Euglenozoa</taxon>
        <taxon>Kinetoplastea</taxon>
        <taxon>Metakinetoplastina</taxon>
        <taxon>Trypanosomatida</taxon>
        <taxon>Trypanosomatidae</taxon>
        <taxon>Trypanosoma</taxon>
        <taxon>Duttonella</taxon>
    </lineage>
</organism>
<comment type="similarity">
    <text evidence="1">Belongs to the MOG1 family.</text>
</comment>
<dbReference type="GO" id="GO:0005085">
    <property type="term" value="F:guanyl-nucleotide exchange factor activity"/>
    <property type="evidence" value="ECO:0007669"/>
    <property type="project" value="TreeGrafter"/>
</dbReference>
<keyword evidence="2" id="KW-0813">Transport</keyword>
<evidence type="ECO:0000256" key="3">
    <source>
        <dbReference type="ARBA" id="ARBA00022927"/>
    </source>
</evidence>
<sequence>MQEKTVPLYGGAITCTLPLSMVDVSELRQVPDTQEVYTEVETGTCVIFELLARERGVGNEECGAYFYADLARANGCGKEDFTFSPQETLCAVDYPQISGPSSGLDEANRFACAFACLVTGRQRVSKYTNEKGKENDVLVVMAVLRFEPPVSTDIIISISAPQRIHPESSEARVVQRLRSDEEVMAMIRRLLATFKVKDWGLFVLEE</sequence>
<accession>G0U0S2</accession>
<evidence type="ECO:0000313" key="4">
    <source>
        <dbReference type="EMBL" id="CCC49672.1"/>
    </source>
</evidence>
<evidence type="ECO:0000256" key="1">
    <source>
        <dbReference type="ARBA" id="ARBA00010307"/>
    </source>
</evidence>
<name>G0U0S2_TRYVY</name>
<reference evidence="4" key="1">
    <citation type="journal article" date="2012" name="Proc. Natl. Acad. Sci. U.S.A.">
        <title>Antigenic diversity is generated by distinct evolutionary mechanisms in African trypanosome species.</title>
        <authorList>
            <person name="Jackson A.P."/>
            <person name="Berry A."/>
            <person name="Aslett M."/>
            <person name="Allison H.C."/>
            <person name="Burton P."/>
            <person name="Vavrova-Anderson J."/>
            <person name="Brown R."/>
            <person name="Browne H."/>
            <person name="Corton N."/>
            <person name="Hauser H."/>
            <person name="Gamble J."/>
            <person name="Gilderthorp R."/>
            <person name="Marcello L."/>
            <person name="McQuillan J."/>
            <person name="Otto T.D."/>
            <person name="Quail M.A."/>
            <person name="Sanders M.J."/>
            <person name="van Tonder A."/>
            <person name="Ginger M.L."/>
            <person name="Field M.C."/>
            <person name="Barry J.D."/>
            <person name="Hertz-Fowler C."/>
            <person name="Berriman M."/>
        </authorList>
    </citation>
    <scope>NUCLEOTIDE SEQUENCE</scope>
    <source>
        <strain evidence="4">Y486</strain>
    </source>
</reference>
<dbReference type="EMBL" id="HE573024">
    <property type="protein sequence ID" value="CCC49672.1"/>
    <property type="molecule type" value="Genomic_DNA"/>
</dbReference>
<dbReference type="PANTHER" id="PTHR15837:SF0">
    <property type="entry name" value="RAN GUANINE NUCLEOTIDE RELEASE FACTOR"/>
    <property type="match status" value="1"/>
</dbReference>
<keyword evidence="3" id="KW-0653">Protein transport</keyword>
<dbReference type="GO" id="GO:0005634">
    <property type="term" value="C:nucleus"/>
    <property type="evidence" value="ECO:0007669"/>
    <property type="project" value="TreeGrafter"/>
</dbReference>
<dbReference type="PANTHER" id="PTHR15837">
    <property type="entry name" value="RAN GUANINE NUCLEOTIDE RELEASE FACTOR"/>
    <property type="match status" value="1"/>
</dbReference>
<dbReference type="Pfam" id="PF04603">
    <property type="entry name" value="Mog1"/>
    <property type="match status" value="1"/>
</dbReference>
<dbReference type="InterPro" id="IPR016123">
    <property type="entry name" value="Mog1/PsbP_a/b/a-sand"/>
</dbReference>
<dbReference type="GO" id="GO:0031267">
    <property type="term" value="F:small GTPase binding"/>
    <property type="evidence" value="ECO:0007669"/>
    <property type="project" value="TreeGrafter"/>
</dbReference>